<evidence type="ECO:0000313" key="2">
    <source>
        <dbReference type="RefSeq" id="XP_006819825.1"/>
    </source>
</evidence>
<dbReference type="PANTHER" id="PTHR46448:SF1">
    <property type="entry name" value="PROTEIN KINASE DOMAIN-CONTAINING PROTEIN"/>
    <property type="match status" value="1"/>
</dbReference>
<reference evidence="2" key="1">
    <citation type="submission" date="2025-08" db="UniProtKB">
        <authorList>
            <consortium name="RefSeq"/>
        </authorList>
    </citation>
    <scope>IDENTIFICATION</scope>
    <source>
        <tissue evidence="2">Testes</tissue>
    </source>
</reference>
<gene>
    <name evidence="2" type="primary">LOC102809382</name>
</gene>
<dbReference type="InterPro" id="IPR042983">
    <property type="entry name" value="PKDCC"/>
</dbReference>
<organism evidence="1 2">
    <name type="scientific">Saccoglossus kowalevskii</name>
    <name type="common">Acorn worm</name>
    <dbReference type="NCBI Taxonomy" id="10224"/>
    <lineage>
        <taxon>Eukaryota</taxon>
        <taxon>Metazoa</taxon>
        <taxon>Hemichordata</taxon>
        <taxon>Enteropneusta</taxon>
        <taxon>Harrimaniidae</taxon>
        <taxon>Saccoglossus</taxon>
    </lineage>
</organism>
<proteinExistence type="predicted"/>
<sequence length="128" mass="14464">MGSLLITDFKLDQMLLVDGVLKLGDLDDINNIESDCQDTNCGILQQNCKKKICAIENTELDIQCVNNKCIGFNAKFNLFKFNHHVFTRVLHNPPANVSFEVKNIQDRLNALNITATELYTSLLAIQYT</sequence>
<dbReference type="PANTHER" id="PTHR46448">
    <property type="entry name" value="PROTEIN KINASE DOMAIN-CONTAINING PROTEIN"/>
    <property type="match status" value="1"/>
</dbReference>
<protein>
    <submittedName>
        <fullName evidence="2">Protein kinase domain-containing protein, cytoplasmic-like</fullName>
    </submittedName>
</protein>
<dbReference type="GeneID" id="102809382"/>
<keyword evidence="1" id="KW-1185">Reference proteome</keyword>
<dbReference type="RefSeq" id="XP_006819825.1">
    <property type="nucleotide sequence ID" value="XM_006819762.1"/>
</dbReference>
<dbReference type="Proteomes" id="UP000694865">
    <property type="component" value="Unplaced"/>
</dbReference>
<accession>A0ABM0MII4</accession>
<evidence type="ECO:0000313" key="1">
    <source>
        <dbReference type="Proteomes" id="UP000694865"/>
    </source>
</evidence>
<name>A0ABM0MII4_SACKO</name>